<proteinExistence type="predicted"/>
<dbReference type="PROSITE" id="PS01124">
    <property type="entry name" value="HTH_ARAC_FAMILY_2"/>
    <property type="match status" value="1"/>
</dbReference>
<dbReference type="InterPro" id="IPR009057">
    <property type="entry name" value="Homeodomain-like_sf"/>
</dbReference>
<dbReference type="AlphaFoldDB" id="A0A0M0I0L3"/>
<dbReference type="SUPFAM" id="SSF46689">
    <property type="entry name" value="Homeodomain-like"/>
    <property type="match status" value="1"/>
</dbReference>
<evidence type="ECO:0000313" key="5">
    <source>
        <dbReference type="EMBL" id="KOO07428.1"/>
    </source>
</evidence>
<dbReference type="PANTHER" id="PTHR43280:SF29">
    <property type="entry name" value="ARAC-FAMILY TRANSCRIPTIONAL REGULATOR"/>
    <property type="match status" value="1"/>
</dbReference>
<dbReference type="Pfam" id="PF12833">
    <property type="entry name" value="HTH_18"/>
    <property type="match status" value="1"/>
</dbReference>
<reference evidence="6" key="1">
    <citation type="submission" date="2015-08" db="EMBL/GenBank/DDBJ databases">
        <title>Vibrio galatheae sp. nov., a novel member of the Vibrionaceae family isolated from the Solomon Islands.</title>
        <authorList>
            <person name="Giubergia S."/>
            <person name="Machado H."/>
            <person name="Mateiu R.V."/>
            <person name="Gram L."/>
        </authorList>
    </citation>
    <scope>NUCLEOTIDE SEQUENCE [LARGE SCALE GENOMIC DNA]</scope>
    <source>
        <strain evidence="6">DSM 19134</strain>
    </source>
</reference>
<gene>
    <name evidence="5" type="ORF">AKJ31_11075</name>
</gene>
<evidence type="ECO:0000313" key="6">
    <source>
        <dbReference type="Proteomes" id="UP000037530"/>
    </source>
</evidence>
<organism evidence="5 6">
    <name type="scientific">Vibrio hepatarius</name>
    <dbReference type="NCBI Taxonomy" id="171383"/>
    <lineage>
        <taxon>Bacteria</taxon>
        <taxon>Pseudomonadati</taxon>
        <taxon>Pseudomonadota</taxon>
        <taxon>Gammaproteobacteria</taxon>
        <taxon>Vibrionales</taxon>
        <taxon>Vibrionaceae</taxon>
        <taxon>Vibrio</taxon>
        <taxon>Vibrio oreintalis group</taxon>
    </lineage>
</organism>
<dbReference type="OrthoDB" id="345413at2"/>
<dbReference type="PATRIC" id="fig|171383.3.peg.2260"/>
<dbReference type="STRING" id="171383.AKJ31_11075"/>
<keyword evidence="3" id="KW-0804">Transcription</keyword>
<name>A0A0M0I0L3_9VIBR</name>
<evidence type="ECO:0000256" key="2">
    <source>
        <dbReference type="ARBA" id="ARBA00023125"/>
    </source>
</evidence>
<dbReference type="InterPro" id="IPR018060">
    <property type="entry name" value="HTH_AraC"/>
</dbReference>
<keyword evidence="6" id="KW-1185">Reference proteome</keyword>
<evidence type="ECO:0000259" key="4">
    <source>
        <dbReference type="PROSITE" id="PS01124"/>
    </source>
</evidence>
<keyword evidence="1" id="KW-0805">Transcription regulation</keyword>
<evidence type="ECO:0000256" key="1">
    <source>
        <dbReference type="ARBA" id="ARBA00023015"/>
    </source>
</evidence>
<evidence type="ECO:0000256" key="3">
    <source>
        <dbReference type="ARBA" id="ARBA00023163"/>
    </source>
</evidence>
<protein>
    <submittedName>
        <fullName evidence="5">AraC family transcriptional regulator</fullName>
    </submittedName>
</protein>
<keyword evidence="2" id="KW-0238">DNA-binding</keyword>
<dbReference type="GO" id="GO:0003700">
    <property type="term" value="F:DNA-binding transcription factor activity"/>
    <property type="evidence" value="ECO:0007669"/>
    <property type="project" value="InterPro"/>
</dbReference>
<sequence>MLSIPIPFVVSLLLTLLAVNLYFRYQKRAITSCIFLAVCAATTSVVGLRWGLNWPIFSYIQPVLASLIPVLAWQLFSHTSSKRRVALLHLLAPILVCAMVASQRFWSPPLDAILTVIYLLYGIALLKHSNQDALMVNVSFSHWEGVKKAQSIAGWMLLFSASIDAFMSLDFAFNGGRYAPYILTVAHLILLPILSVAVVTAGVNTQQQSKHNDVEKTLTKNSKNESATPVMSEQQAREISAQFDYLMTSSELYLDPDLTLSKLSRKLLIPAKQISTAINLVYQQNISKVINEYRIQHAKQAILSSDETITQVFMNSGFQTKSNFNREFARIVGMTPSEFRKQSK</sequence>
<comment type="caution">
    <text evidence="5">The sequence shown here is derived from an EMBL/GenBank/DDBJ whole genome shotgun (WGS) entry which is preliminary data.</text>
</comment>
<dbReference type="Gene3D" id="1.10.10.60">
    <property type="entry name" value="Homeodomain-like"/>
    <property type="match status" value="1"/>
</dbReference>
<dbReference type="RefSeq" id="WP_053409165.1">
    <property type="nucleotide sequence ID" value="NZ_DAIPHI010000010.1"/>
</dbReference>
<accession>A0A0M0I0L3</accession>
<dbReference type="EMBL" id="LHPI01000009">
    <property type="protein sequence ID" value="KOO07428.1"/>
    <property type="molecule type" value="Genomic_DNA"/>
</dbReference>
<dbReference type="PANTHER" id="PTHR43280">
    <property type="entry name" value="ARAC-FAMILY TRANSCRIPTIONAL REGULATOR"/>
    <property type="match status" value="1"/>
</dbReference>
<dbReference type="Proteomes" id="UP000037530">
    <property type="component" value="Unassembled WGS sequence"/>
</dbReference>
<dbReference type="GO" id="GO:0043565">
    <property type="term" value="F:sequence-specific DNA binding"/>
    <property type="evidence" value="ECO:0007669"/>
    <property type="project" value="InterPro"/>
</dbReference>
<feature type="domain" description="HTH araC/xylS-type" evidence="4">
    <location>
        <begin position="244"/>
        <end position="342"/>
    </location>
</feature>
<dbReference type="SMART" id="SM00342">
    <property type="entry name" value="HTH_ARAC"/>
    <property type="match status" value="1"/>
</dbReference>